<feature type="region of interest" description="Disordered" evidence="1">
    <location>
        <begin position="236"/>
        <end position="267"/>
    </location>
</feature>
<feature type="transmembrane region" description="Helical" evidence="2">
    <location>
        <begin position="190"/>
        <end position="208"/>
    </location>
</feature>
<dbReference type="PANTHER" id="PTHR30373">
    <property type="entry name" value="UPF0603 PROTEIN YGCG"/>
    <property type="match status" value="1"/>
</dbReference>
<feature type="compositionally biased region" description="Gly residues" evidence="1">
    <location>
        <begin position="237"/>
        <end position="267"/>
    </location>
</feature>
<dbReference type="InterPro" id="IPR007621">
    <property type="entry name" value="TPM_dom"/>
</dbReference>
<dbReference type="EMBL" id="JAHCQH010000004">
    <property type="protein sequence ID" value="MBS9475544.1"/>
    <property type="molecule type" value="Genomic_DNA"/>
</dbReference>
<accession>A0ABS5R405</accession>
<reference evidence="4" key="1">
    <citation type="submission" date="2021-05" db="EMBL/GenBank/DDBJ databases">
        <authorList>
            <person name="Sun Q."/>
            <person name="Inoue M."/>
        </authorList>
    </citation>
    <scope>NUCLEOTIDE SEQUENCE</scope>
    <source>
        <strain evidence="4">VKM B-3255</strain>
    </source>
</reference>
<sequence>MLRSARRLLPAAALLFALFVLGGLAGVARAELAFPALTGRVVDAAGILDASTRASLDAELAAQEAKTTDQFVVATVASLEGTSVEDYANRLFRHWKLGQADKDNGVLLLVAPNERKVRIEVGYGLEGVLPDAVASTIISTTILPAFRAGDFAGGITRGAAAILEILNLDPAEAEARARQAAEPAMTADDWIFIIIFVAMILFWVFVIYRQVRSGRGRGVRRGAALGTAAGWEWGRRSGSGGGGWSSGGGGFSGGGGSSGGGGASGSW</sequence>
<evidence type="ECO:0000313" key="5">
    <source>
        <dbReference type="Proteomes" id="UP001166585"/>
    </source>
</evidence>
<dbReference type="Pfam" id="PF04536">
    <property type="entry name" value="TPM_phosphatase"/>
    <property type="match status" value="1"/>
</dbReference>
<dbReference type="RefSeq" id="WP_213753421.1">
    <property type="nucleotide sequence ID" value="NZ_JAHCQH010000004.1"/>
</dbReference>
<evidence type="ECO:0000256" key="1">
    <source>
        <dbReference type="SAM" id="MobiDB-lite"/>
    </source>
</evidence>
<protein>
    <submittedName>
        <fullName evidence="4">TPM domain-containing protein</fullName>
    </submittedName>
</protein>
<keyword evidence="2" id="KW-1133">Transmembrane helix</keyword>
<dbReference type="Proteomes" id="UP001166585">
    <property type="component" value="Unassembled WGS sequence"/>
</dbReference>
<proteinExistence type="predicted"/>
<name>A0ABS5R405_9HYPH</name>
<keyword evidence="2" id="KW-0472">Membrane</keyword>
<feature type="domain" description="TPM" evidence="3">
    <location>
        <begin position="41"/>
        <end position="163"/>
    </location>
</feature>
<dbReference type="Gene3D" id="3.10.310.50">
    <property type="match status" value="1"/>
</dbReference>
<keyword evidence="2" id="KW-0812">Transmembrane</keyword>
<comment type="caution">
    <text evidence="4">The sequence shown here is derived from an EMBL/GenBank/DDBJ whole genome shotgun (WGS) entry which is preliminary data.</text>
</comment>
<gene>
    <name evidence="4" type="ORF">KIP89_00275</name>
</gene>
<keyword evidence="5" id="KW-1185">Reference proteome</keyword>
<evidence type="ECO:0000256" key="2">
    <source>
        <dbReference type="SAM" id="Phobius"/>
    </source>
</evidence>
<organism evidence="4 5">
    <name type="scientific">Ancylobacter radicis</name>
    <dbReference type="NCBI Taxonomy" id="2836179"/>
    <lineage>
        <taxon>Bacteria</taxon>
        <taxon>Pseudomonadati</taxon>
        <taxon>Pseudomonadota</taxon>
        <taxon>Alphaproteobacteria</taxon>
        <taxon>Hyphomicrobiales</taxon>
        <taxon>Xanthobacteraceae</taxon>
        <taxon>Ancylobacter</taxon>
    </lineage>
</organism>
<dbReference type="PANTHER" id="PTHR30373:SF2">
    <property type="entry name" value="UPF0603 PROTEIN YGCG"/>
    <property type="match status" value="1"/>
</dbReference>
<evidence type="ECO:0000259" key="3">
    <source>
        <dbReference type="Pfam" id="PF04536"/>
    </source>
</evidence>
<evidence type="ECO:0000313" key="4">
    <source>
        <dbReference type="EMBL" id="MBS9475544.1"/>
    </source>
</evidence>